<reference evidence="2" key="1">
    <citation type="journal article" date="2019" name="Int. J. Syst. Evol. Microbiol.">
        <title>The Global Catalogue of Microorganisms (GCM) 10K type strain sequencing project: providing services to taxonomists for standard genome sequencing and annotation.</title>
        <authorList>
            <consortium name="The Broad Institute Genomics Platform"/>
            <consortium name="The Broad Institute Genome Sequencing Center for Infectious Disease"/>
            <person name="Wu L."/>
            <person name="Ma J."/>
        </authorList>
    </citation>
    <scope>NUCLEOTIDE SEQUENCE [LARGE SCALE GENOMIC DNA]</scope>
    <source>
        <strain evidence="2">CGMCC 1.16444</strain>
    </source>
</reference>
<dbReference type="Proteomes" id="UP001595796">
    <property type="component" value="Unassembled WGS sequence"/>
</dbReference>
<comment type="caution">
    <text evidence="1">The sequence shown here is derived from an EMBL/GenBank/DDBJ whole genome shotgun (WGS) entry which is preliminary data.</text>
</comment>
<dbReference type="RefSeq" id="WP_162799760.1">
    <property type="nucleotide sequence ID" value="NZ_JBHSJF010000005.1"/>
</dbReference>
<evidence type="ECO:0000313" key="1">
    <source>
        <dbReference type="EMBL" id="MFC5067719.1"/>
    </source>
</evidence>
<evidence type="ECO:0000313" key="2">
    <source>
        <dbReference type="Proteomes" id="UP001595796"/>
    </source>
</evidence>
<keyword evidence="2" id="KW-1185">Reference proteome</keyword>
<accession>A0ABV9YZT6</accession>
<gene>
    <name evidence="1" type="ORF">ACFPFW_06780</name>
</gene>
<name>A0ABV9YZT6_9HYPH</name>
<organism evidence="1 2">
    <name type="scientific">Flaviflagellibacter deserti</name>
    <dbReference type="NCBI Taxonomy" id="2267266"/>
    <lineage>
        <taxon>Bacteria</taxon>
        <taxon>Pseudomonadati</taxon>
        <taxon>Pseudomonadota</taxon>
        <taxon>Alphaproteobacteria</taxon>
        <taxon>Hyphomicrobiales</taxon>
        <taxon>Flaviflagellibacter</taxon>
    </lineage>
</organism>
<sequence>MPTDVRTHQETEYQDDSVEVIDLVQSEGIPAARARRLIKEHGNSRRRLIEIIRKPIAA</sequence>
<evidence type="ECO:0008006" key="3">
    <source>
        <dbReference type="Google" id="ProtNLM"/>
    </source>
</evidence>
<protein>
    <recommendedName>
        <fullName evidence="3">DUF3606 domain-containing protein</fullName>
    </recommendedName>
</protein>
<dbReference type="EMBL" id="JBHSJF010000005">
    <property type="protein sequence ID" value="MFC5067719.1"/>
    <property type="molecule type" value="Genomic_DNA"/>
</dbReference>
<proteinExistence type="predicted"/>